<feature type="domain" description="BTB" evidence="1">
    <location>
        <begin position="19"/>
        <end position="79"/>
    </location>
</feature>
<organism evidence="2 3">
    <name type="scientific">Rhizodiscina lignyota</name>
    <dbReference type="NCBI Taxonomy" id="1504668"/>
    <lineage>
        <taxon>Eukaryota</taxon>
        <taxon>Fungi</taxon>
        <taxon>Dikarya</taxon>
        <taxon>Ascomycota</taxon>
        <taxon>Pezizomycotina</taxon>
        <taxon>Dothideomycetes</taxon>
        <taxon>Pleosporomycetidae</taxon>
        <taxon>Aulographales</taxon>
        <taxon>Rhizodiscinaceae</taxon>
        <taxon>Rhizodiscina</taxon>
    </lineage>
</organism>
<proteinExistence type="predicted"/>
<dbReference type="AlphaFoldDB" id="A0A9P4M2A7"/>
<dbReference type="SUPFAM" id="SSF54695">
    <property type="entry name" value="POZ domain"/>
    <property type="match status" value="1"/>
</dbReference>
<dbReference type="InterPro" id="IPR000210">
    <property type="entry name" value="BTB/POZ_dom"/>
</dbReference>
<dbReference type="SMART" id="SM00225">
    <property type="entry name" value="BTB"/>
    <property type="match status" value="1"/>
</dbReference>
<dbReference type="PANTHER" id="PTHR47843:SF5">
    <property type="entry name" value="BTB_POZ DOMAIN PROTEIN"/>
    <property type="match status" value="1"/>
</dbReference>
<sequence length="202" mass="22851">MASSSPNGREQFLYTGVGSDFKIICRNRVFYAHKVILAPVSEYFRKLFESDFKEAKNNEIDLSIDDPHVLKTLLETTYNPAVYPWKAGTIGNHVHLYALAEKYGITDIKAKAVRGFKLKVMDESISGRSLLQLVSDIYASSASADCPLREAILDVFSDFERESDILNGNERTFKELAMETPEFVADLALRLHKTLEKIGRYC</sequence>
<protein>
    <recommendedName>
        <fullName evidence="1">BTB domain-containing protein</fullName>
    </recommendedName>
</protein>
<evidence type="ECO:0000313" key="3">
    <source>
        <dbReference type="Proteomes" id="UP000799772"/>
    </source>
</evidence>
<dbReference type="Proteomes" id="UP000799772">
    <property type="component" value="Unassembled WGS sequence"/>
</dbReference>
<dbReference type="PANTHER" id="PTHR47843">
    <property type="entry name" value="BTB DOMAIN-CONTAINING PROTEIN-RELATED"/>
    <property type="match status" value="1"/>
</dbReference>
<reference evidence="2" key="1">
    <citation type="journal article" date="2020" name="Stud. Mycol.">
        <title>101 Dothideomycetes genomes: a test case for predicting lifestyles and emergence of pathogens.</title>
        <authorList>
            <person name="Haridas S."/>
            <person name="Albert R."/>
            <person name="Binder M."/>
            <person name="Bloem J."/>
            <person name="Labutti K."/>
            <person name="Salamov A."/>
            <person name="Andreopoulos B."/>
            <person name="Baker S."/>
            <person name="Barry K."/>
            <person name="Bills G."/>
            <person name="Bluhm B."/>
            <person name="Cannon C."/>
            <person name="Castanera R."/>
            <person name="Culley D."/>
            <person name="Daum C."/>
            <person name="Ezra D."/>
            <person name="Gonzalez J."/>
            <person name="Henrissat B."/>
            <person name="Kuo A."/>
            <person name="Liang C."/>
            <person name="Lipzen A."/>
            <person name="Lutzoni F."/>
            <person name="Magnuson J."/>
            <person name="Mondo S."/>
            <person name="Nolan M."/>
            <person name="Ohm R."/>
            <person name="Pangilinan J."/>
            <person name="Park H.-J."/>
            <person name="Ramirez L."/>
            <person name="Alfaro M."/>
            <person name="Sun H."/>
            <person name="Tritt A."/>
            <person name="Yoshinaga Y."/>
            <person name="Zwiers L.-H."/>
            <person name="Turgeon B."/>
            <person name="Goodwin S."/>
            <person name="Spatafora J."/>
            <person name="Crous P."/>
            <person name="Grigoriev I."/>
        </authorList>
    </citation>
    <scope>NUCLEOTIDE SEQUENCE</scope>
    <source>
        <strain evidence="2">CBS 133067</strain>
    </source>
</reference>
<dbReference type="Pfam" id="PF00651">
    <property type="entry name" value="BTB"/>
    <property type="match status" value="1"/>
</dbReference>
<evidence type="ECO:0000259" key="1">
    <source>
        <dbReference type="PROSITE" id="PS50097"/>
    </source>
</evidence>
<accession>A0A9P4M2A7</accession>
<keyword evidence="3" id="KW-1185">Reference proteome</keyword>
<name>A0A9P4M2A7_9PEZI</name>
<gene>
    <name evidence="2" type="ORF">NA57DRAFT_79210</name>
</gene>
<comment type="caution">
    <text evidence="2">The sequence shown here is derived from an EMBL/GenBank/DDBJ whole genome shotgun (WGS) entry which is preliminary data.</text>
</comment>
<evidence type="ECO:0000313" key="2">
    <source>
        <dbReference type="EMBL" id="KAF2095486.1"/>
    </source>
</evidence>
<dbReference type="PROSITE" id="PS50097">
    <property type="entry name" value="BTB"/>
    <property type="match status" value="1"/>
</dbReference>
<dbReference type="Gene3D" id="3.30.710.10">
    <property type="entry name" value="Potassium Channel Kv1.1, Chain A"/>
    <property type="match status" value="1"/>
</dbReference>
<dbReference type="OrthoDB" id="6359816at2759"/>
<dbReference type="EMBL" id="ML978131">
    <property type="protein sequence ID" value="KAF2095486.1"/>
    <property type="molecule type" value="Genomic_DNA"/>
</dbReference>
<dbReference type="InterPro" id="IPR011333">
    <property type="entry name" value="SKP1/BTB/POZ_sf"/>
</dbReference>
<dbReference type="CDD" id="cd18186">
    <property type="entry name" value="BTB_POZ_ZBTB_KLHL-like"/>
    <property type="match status" value="1"/>
</dbReference>